<evidence type="ECO:0000313" key="2">
    <source>
        <dbReference type="Proteomes" id="UP000310032"/>
    </source>
</evidence>
<comment type="caution">
    <text evidence="1">The sequence shown here is derived from an EMBL/GenBank/DDBJ whole genome shotgun (WGS) entry which is preliminary data.</text>
</comment>
<organism evidence="1 2">
    <name type="scientific">Parabacteroides distasonis</name>
    <dbReference type="NCBI Taxonomy" id="823"/>
    <lineage>
        <taxon>Bacteria</taxon>
        <taxon>Pseudomonadati</taxon>
        <taxon>Bacteroidota</taxon>
        <taxon>Bacteroidia</taxon>
        <taxon>Bacteroidales</taxon>
        <taxon>Tannerellaceae</taxon>
        <taxon>Parabacteroides</taxon>
    </lineage>
</organism>
<accession>A0A4S2ENQ5</accession>
<dbReference type="RefSeq" id="WP_135959559.1">
    <property type="nucleotide sequence ID" value="NZ_SRYM01000043.1"/>
</dbReference>
<name>A0A4S2ENQ5_PARDI</name>
<proteinExistence type="predicted"/>
<evidence type="ECO:0000313" key="1">
    <source>
        <dbReference type="EMBL" id="TGY55781.1"/>
    </source>
</evidence>
<dbReference type="EMBL" id="SRYM01000043">
    <property type="protein sequence ID" value="TGY55781.1"/>
    <property type="molecule type" value="Genomic_DNA"/>
</dbReference>
<dbReference type="AlphaFoldDB" id="A0A4S2ENQ5"/>
<reference evidence="1 2" key="1">
    <citation type="submission" date="2019-04" db="EMBL/GenBank/DDBJ databases">
        <title>Microbes associate with the intestines of laboratory mice.</title>
        <authorList>
            <person name="Navarre W."/>
            <person name="Wong E."/>
            <person name="Huang K."/>
            <person name="Tropini C."/>
            <person name="Ng K."/>
            <person name="Yu B."/>
        </authorList>
    </citation>
    <scope>NUCLEOTIDE SEQUENCE [LARGE SCALE GENOMIC DNA]</scope>
    <source>
        <strain evidence="1 2">NM39_I3</strain>
    </source>
</reference>
<protein>
    <submittedName>
        <fullName evidence="1">Uncharacterized protein</fullName>
    </submittedName>
</protein>
<dbReference type="Proteomes" id="UP000310032">
    <property type="component" value="Unassembled WGS sequence"/>
</dbReference>
<gene>
    <name evidence="1" type="ORF">E5342_13465</name>
</gene>
<sequence length="597" mass="69399">MKEEIIYIDKENGYLTGSIPVNAIIYKKITGIGATTLEIACKRNSIIIEPNTPVIEGKAKKHSNLLGVYEGITTNQIISYLQDSHISYKKIMTTPESFGKVKKAFNFLNVNMYQDYFLLFDECHKLTSDISYRETITLPMADFWKFERRSLISATITNFTTYPIFQKYGFRNITIQPKWDHSLKVNLYSSNNILQDVKSYLETLPSKEEKVCFFINSIDIIISLIHALGINEDSNIYCANKSVGKLTHKGLSHIQPDINNLNHYNFYTSRYFSAVDIITDDKPHVVVISDAIKASQTLIEPALESRQIAGRFRNGISSFTHIAGLDNKIRYKTTEELRTFMQEQRKAYIQLKTLYNSASEEGVRQVMKEAIERIEISKYMEEDNSFNYFMSENLLDAEATKSRYQNWENFILSYSLDEEFFEIIDQYNNQYEQDKDRIRISVSNSRLLRKEIVDQFFSAGLDNGAETEEQKALLEELQRQDEFIVEICQNFDKDFIIQKNYNKQQLTLALIKKQVKEQCLSFPVIDAVSKLFRIGFVYSEEEITSTLNKIYSELGIKREAKATDIKEYFETSPRRTVKQKGAFKKGYKLYTPKFLIK</sequence>